<dbReference type="Proteomes" id="UP000468687">
    <property type="component" value="Unassembled WGS sequence"/>
</dbReference>
<feature type="compositionally biased region" description="Low complexity" evidence="1">
    <location>
        <begin position="64"/>
        <end position="83"/>
    </location>
</feature>
<feature type="transmembrane region" description="Helical" evidence="2">
    <location>
        <begin position="311"/>
        <end position="330"/>
    </location>
</feature>
<reference evidence="4 5" key="1">
    <citation type="journal article" date="2014" name="Int. J. Syst. Evol. Microbiol.">
        <title>Nocardioides zeae sp. nov., isolated from the stem of Zea mays.</title>
        <authorList>
            <person name="Glaeser S.P."/>
            <person name="McInroy J.A."/>
            <person name="Busse H.J."/>
            <person name="Kampfer P."/>
        </authorList>
    </citation>
    <scope>NUCLEOTIDE SEQUENCE [LARGE SCALE GENOMIC DNA]</scope>
    <source>
        <strain evidence="4 5">JCM 30728</strain>
    </source>
</reference>
<feature type="compositionally biased region" description="Low complexity" evidence="1">
    <location>
        <begin position="23"/>
        <end position="34"/>
    </location>
</feature>
<sequence length="686" mass="71166">MSNPSDPYPQQGGQPPQPGAPGYGAPQGQPGWGQQPPPPPGQPGQPGPQGQPWGAPPPQGQPGGYPQQGYPQGPPQGQQEWGQQGYGQPGYGAPQAPPRPSVPKVNPFAGTPISDYVRDGGAFLLLLAPLWTLWDSNGVGAERWWVWVSALIGIFSVAVPYLVKSNVLPIPPVQVTLAKAALLLPYLGSVLAALINELISGGSSFDGKIGAGVALAMAGAVIAISPRQSEETNGQAAGEAIWWKATWILAWVTVGLAVLTFLLYIVWGLAEDAEIFDPFLAFAALVLVAVVVPVVAIAWPTLTLMKRSEEARLVLATLLLVGLVTAMFAGEDGSIFDADLHGWNVPGSTFFTVGLLAGLLVTRPVQRATTPQEPFWAWVGAAKLALYVNAAVVALTVVATLLVLIYFQTEDFAPDGFTGSTIVSLVFGVIAIALAIIPTTMLSDPRKGRLVVVGMVAGNFVLGIVYVAVLNGSDVFNGYSLSVYQAGAWLGLSGLAIAALTAPPSIRNVLGSILPQGNQQAGAPQGGYGQPGQPGQYGQPGPQGGYGQPQGQPGPYGAPQGQPGQQWPQQGQPGQQGGYGQPQGQPGQPGPYGAPQGQPGQQWPQQGQPGQQGGYGQPQGQPGQPGQPGQYGAPQGQPGQQAWGAPQGQPGQQPPAPQDDPSEQTIVRPPAGDTSQFERPQDPPRH</sequence>
<protein>
    <recommendedName>
        <fullName evidence="3">DUF7937 domain-containing protein</fullName>
    </recommendedName>
</protein>
<feature type="transmembrane region" description="Helical" evidence="2">
    <location>
        <begin position="175"/>
        <end position="195"/>
    </location>
</feature>
<feature type="transmembrane region" description="Helical" evidence="2">
    <location>
        <begin position="450"/>
        <end position="469"/>
    </location>
</feature>
<evidence type="ECO:0000256" key="2">
    <source>
        <dbReference type="SAM" id="Phobius"/>
    </source>
</evidence>
<dbReference type="RefSeq" id="WP_163771023.1">
    <property type="nucleotide sequence ID" value="NZ_JAAGXA010000003.1"/>
</dbReference>
<evidence type="ECO:0000259" key="3">
    <source>
        <dbReference type="Pfam" id="PF25592"/>
    </source>
</evidence>
<feature type="transmembrane region" description="Helical" evidence="2">
    <location>
        <begin position="342"/>
        <end position="363"/>
    </location>
</feature>
<feature type="region of interest" description="Disordered" evidence="1">
    <location>
        <begin position="517"/>
        <end position="686"/>
    </location>
</feature>
<feature type="transmembrane region" description="Helical" evidence="2">
    <location>
        <begin position="419"/>
        <end position="438"/>
    </location>
</feature>
<gene>
    <name evidence="4" type="ORF">G3T38_05775</name>
</gene>
<feature type="transmembrane region" description="Helical" evidence="2">
    <location>
        <begin position="279"/>
        <end position="299"/>
    </location>
</feature>
<dbReference type="AlphaFoldDB" id="A0A6P0HGH2"/>
<dbReference type="GO" id="GO:0030198">
    <property type="term" value="P:extracellular matrix organization"/>
    <property type="evidence" value="ECO:0007669"/>
    <property type="project" value="TreeGrafter"/>
</dbReference>
<dbReference type="Pfam" id="PF25592">
    <property type="entry name" value="DUF7937"/>
    <property type="match status" value="1"/>
</dbReference>
<evidence type="ECO:0000313" key="5">
    <source>
        <dbReference type="Proteomes" id="UP000468687"/>
    </source>
</evidence>
<feature type="transmembrane region" description="Helical" evidence="2">
    <location>
        <begin position="384"/>
        <end position="407"/>
    </location>
</feature>
<feature type="compositionally biased region" description="Low complexity" evidence="1">
    <location>
        <begin position="582"/>
        <end position="609"/>
    </location>
</feature>
<feature type="transmembrane region" description="Helical" evidence="2">
    <location>
        <begin position="144"/>
        <end position="163"/>
    </location>
</feature>
<feature type="transmembrane region" description="Helical" evidence="2">
    <location>
        <begin position="207"/>
        <end position="224"/>
    </location>
</feature>
<feature type="region of interest" description="Disordered" evidence="1">
    <location>
        <begin position="1"/>
        <end position="106"/>
    </location>
</feature>
<feature type="domain" description="DUF7937" evidence="3">
    <location>
        <begin position="115"/>
        <end position="508"/>
    </location>
</feature>
<evidence type="ECO:0000313" key="4">
    <source>
        <dbReference type="EMBL" id="NEN77782.1"/>
    </source>
</evidence>
<feature type="compositionally biased region" description="Low complexity" evidence="1">
    <location>
        <begin position="618"/>
        <end position="651"/>
    </location>
</feature>
<dbReference type="InterPro" id="IPR050149">
    <property type="entry name" value="Collagen_superfamily"/>
</dbReference>
<dbReference type="PANTHER" id="PTHR24023">
    <property type="entry name" value="COLLAGEN ALPHA"/>
    <property type="match status" value="1"/>
</dbReference>
<proteinExistence type="predicted"/>
<keyword evidence="5" id="KW-1185">Reference proteome</keyword>
<accession>A0A6P0HGH2</accession>
<comment type="caution">
    <text evidence="4">The sequence shown here is derived from an EMBL/GenBank/DDBJ whole genome shotgun (WGS) entry which is preliminary data.</text>
</comment>
<dbReference type="GO" id="GO:0030020">
    <property type="term" value="F:extracellular matrix structural constituent conferring tensile strength"/>
    <property type="evidence" value="ECO:0007669"/>
    <property type="project" value="TreeGrafter"/>
</dbReference>
<keyword evidence="2" id="KW-1133">Transmembrane helix</keyword>
<dbReference type="EMBL" id="JAAGXA010000003">
    <property type="protein sequence ID" value="NEN77782.1"/>
    <property type="molecule type" value="Genomic_DNA"/>
</dbReference>
<keyword evidence="2" id="KW-0472">Membrane</keyword>
<dbReference type="GO" id="GO:0031012">
    <property type="term" value="C:extracellular matrix"/>
    <property type="evidence" value="ECO:0007669"/>
    <property type="project" value="TreeGrafter"/>
</dbReference>
<organism evidence="4 5">
    <name type="scientific">Nocardioides zeae</name>
    <dbReference type="NCBI Taxonomy" id="1457234"/>
    <lineage>
        <taxon>Bacteria</taxon>
        <taxon>Bacillati</taxon>
        <taxon>Actinomycetota</taxon>
        <taxon>Actinomycetes</taxon>
        <taxon>Propionibacteriales</taxon>
        <taxon>Nocardioidaceae</taxon>
        <taxon>Nocardioides</taxon>
    </lineage>
</organism>
<evidence type="ECO:0000256" key="1">
    <source>
        <dbReference type="SAM" id="MobiDB-lite"/>
    </source>
</evidence>
<feature type="compositionally biased region" description="Low complexity" evidence="1">
    <location>
        <begin position="549"/>
        <end position="573"/>
    </location>
</feature>
<dbReference type="PANTHER" id="PTHR24023:SF372">
    <property type="entry name" value="COLLAGEN ALPHA-1(XVI) CHAIN"/>
    <property type="match status" value="1"/>
</dbReference>
<keyword evidence="2" id="KW-0812">Transmembrane</keyword>
<feature type="compositionally biased region" description="Pro residues" evidence="1">
    <location>
        <begin position="35"/>
        <end position="46"/>
    </location>
</feature>
<feature type="transmembrane region" description="Helical" evidence="2">
    <location>
        <begin position="481"/>
        <end position="502"/>
    </location>
</feature>
<name>A0A6P0HGH2_9ACTN</name>
<dbReference type="InterPro" id="IPR057697">
    <property type="entry name" value="DUF7937"/>
</dbReference>
<dbReference type="GO" id="GO:0005615">
    <property type="term" value="C:extracellular space"/>
    <property type="evidence" value="ECO:0007669"/>
    <property type="project" value="TreeGrafter"/>
</dbReference>
<feature type="transmembrane region" description="Helical" evidence="2">
    <location>
        <begin position="245"/>
        <end position="267"/>
    </location>
</feature>